<gene>
    <name evidence="2" type="ORF">ENU96_01505</name>
</gene>
<accession>A0A7V3YKP2</accession>
<protein>
    <submittedName>
        <fullName evidence="2">Uncharacterized protein</fullName>
    </submittedName>
</protein>
<organism evidence="2">
    <name type="scientific">Candidatus Caldatribacterium californiense</name>
    <dbReference type="NCBI Taxonomy" id="1454726"/>
    <lineage>
        <taxon>Bacteria</taxon>
        <taxon>Pseudomonadati</taxon>
        <taxon>Atribacterota</taxon>
        <taxon>Atribacteria</taxon>
        <taxon>Atribacterales</taxon>
        <taxon>Candidatus Caldatribacteriaceae</taxon>
        <taxon>Candidatus Caldatribacterium</taxon>
    </lineage>
</organism>
<keyword evidence="1" id="KW-0472">Membrane</keyword>
<reference evidence="2" key="1">
    <citation type="journal article" date="2020" name="mSystems">
        <title>Genome- and Community-Level Interaction Insights into Carbon Utilization and Element Cycling Functions of Hydrothermarchaeota in Hydrothermal Sediment.</title>
        <authorList>
            <person name="Zhou Z."/>
            <person name="Liu Y."/>
            <person name="Xu W."/>
            <person name="Pan J."/>
            <person name="Luo Z.H."/>
            <person name="Li M."/>
        </authorList>
    </citation>
    <scope>NUCLEOTIDE SEQUENCE [LARGE SCALE GENOMIC DNA]</scope>
    <source>
        <strain evidence="2">SpSt-716</strain>
    </source>
</reference>
<proteinExistence type="predicted"/>
<keyword evidence="1" id="KW-1133">Transmembrane helix</keyword>
<keyword evidence="1" id="KW-0812">Transmembrane</keyword>
<dbReference type="AlphaFoldDB" id="A0A7V3YKP2"/>
<name>A0A7V3YKP2_9BACT</name>
<dbReference type="EMBL" id="DTEN01000059">
    <property type="protein sequence ID" value="HGI74346.1"/>
    <property type="molecule type" value="Genomic_DNA"/>
</dbReference>
<evidence type="ECO:0000313" key="2">
    <source>
        <dbReference type="EMBL" id="HGI74346.1"/>
    </source>
</evidence>
<sequence>MNFLVHLAFFAGWVGSRIAFPSFWVSSSIGVAWFVLFLSTTLYFAVFSWKRKASPLRGLGYGIVAAIHYPEFLWKIKPRLDLLWEEKKQLLALSPAITHVSRPSSLLCPFCKTEIEHILVALPGEGIGVRRRPVFCPRCQTRLDCCRFCVFFEPRSGHPLGWGEDLTSGRCTLIKKHQSVDEICSPSVAQKLKEMGWHTLYAGLAIPDSFSPPEECRTFQFDERKTLLERLPCMGKERALLLRLEEAIYSQPSSSSRSG</sequence>
<feature type="transmembrane region" description="Helical" evidence="1">
    <location>
        <begin position="29"/>
        <end position="49"/>
    </location>
</feature>
<comment type="caution">
    <text evidence="2">The sequence shown here is derived from an EMBL/GenBank/DDBJ whole genome shotgun (WGS) entry which is preliminary data.</text>
</comment>
<evidence type="ECO:0000256" key="1">
    <source>
        <dbReference type="SAM" id="Phobius"/>
    </source>
</evidence>